<keyword evidence="8" id="KW-1185">Reference proteome</keyword>
<dbReference type="PANTHER" id="PTHR33546">
    <property type="entry name" value="LARGE, MULTIFUNCTIONAL SECRETED PROTEIN-RELATED"/>
    <property type="match status" value="1"/>
</dbReference>
<dbReference type="Proteomes" id="UP000253426">
    <property type="component" value="Unassembled WGS sequence"/>
</dbReference>
<feature type="chain" id="PRO_5016751851" evidence="5">
    <location>
        <begin position="20"/>
        <end position="740"/>
    </location>
</feature>
<dbReference type="InterPro" id="IPR009056">
    <property type="entry name" value="Cyt_c-like_dom"/>
</dbReference>
<comment type="caution">
    <text evidence="7">The sequence shown here is derived from an EMBL/GenBank/DDBJ whole genome shotgun (WGS) entry which is preliminary data.</text>
</comment>
<dbReference type="PANTHER" id="PTHR33546:SF1">
    <property type="entry name" value="LARGE, MULTIFUNCTIONAL SECRETED PROTEIN"/>
    <property type="match status" value="1"/>
</dbReference>
<name>A0A366H2Y6_9BACT</name>
<evidence type="ECO:0000313" key="7">
    <source>
        <dbReference type="EMBL" id="RBP35650.1"/>
    </source>
</evidence>
<dbReference type="EMBL" id="QNRR01000020">
    <property type="protein sequence ID" value="RBP35650.1"/>
    <property type="molecule type" value="Genomic_DNA"/>
</dbReference>
<proteinExistence type="predicted"/>
<keyword evidence="2 4" id="KW-0479">Metal-binding</keyword>
<dbReference type="AlphaFoldDB" id="A0A366H2Y6"/>
<feature type="domain" description="Cytochrome c" evidence="6">
    <location>
        <begin position="412"/>
        <end position="508"/>
    </location>
</feature>
<dbReference type="GO" id="GO:0020037">
    <property type="term" value="F:heme binding"/>
    <property type="evidence" value="ECO:0007669"/>
    <property type="project" value="InterPro"/>
</dbReference>
<protein>
    <submittedName>
        <fullName evidence="7">Cytochrome c553</fullName>
    </submittedName>
</protein>
<feature type="domain" description="Cytochrome c" evidence="6">
    <location>
        <begin position="223"/>
        <end position="397"/>
    </location>
</feature>
<keyword evidence="5" id="KW-0732">Signal</keyword>
<evidence type="ECO:0000256" key="5">
    <source>
        <dbReference type="SAM" id="SignalP"/>
    </source>
</evidence>
<feature type="domain" description="Cytochrome c" evidence="6">
    <location>
        <begin position="33"/>
        <end position="121"/>
    </location>
</feature>
<evidence type="ECO:0000259" key="6">
    <source>
        <dbReference type="PROSITE" id="PS51007"/>
    </source>
</evidence>
<evidence type="ECO:0000256" key="3">
    <source>
        <dbReference type="ARBA" id="ARBA00023004"/>
    </source>
</evidence>
<dbReference type="SUPFAM" id="SSF46626">
    <property type="entry name" value="Cytochrome c"/>
    <property type="match status" value="5"/>
</dbReference>
<organism evidence="7 8">
    <name type="scientific">Roseimicrobium gellanilyticum</name>
    <dbReference type="NCBI Taxonomy" id="748857"/>
    <lineage>
        <taxon>Bacteria</taxon>
        <taxon>Pseudomonadati</taxon>
        <taxon>Verrucomicrobiota</taxon>
        <taxon>Verrucomicrobiia</taxon>
        <taxon>Verrucomicrobiales</taxon>
        <taxon>Verrucomicrobiaceae</taxon>
        <taxon>Roseimicrobium</taxon>
    </lineage>
</organism>
<evidence type="ECO:0000313" key="8">
    <source>
        <dbReference type="Proteomes" id="UP000253426"/>
    </source>
</evidence>
<dbReference type="Gene3D" id="1.10.760.10">
    <property type="entry name" value="Cytochrome c-like domain"/>
    <property type="match status" value="4"/>
</dbReference>
<sequence>MKSFAAIVIGSTLATCAAAAPPPVIGGLERTHDEKLRGAVLISELGCVACHKSKQAAFAPKSGPDLSEVGGRVQGMHLQKFIADPSGVKPGTTMPDALGHLSAANRDEVAKALAHYLATLGKPAPSTIPASDAIERGRKLYHSVGCVACHSPEKALDGSVPLGPLADKYTLASLATFLKDPLAVRPGGRMPDCHLEDDEAMDLASYLLREQAAPAADFQPDAKLAARGRVLFAEHHCHACHRTGETATTPELPALESLRPDAGCLSTKPGKWPLYALSDVQRASLRSALAEEHKAWTPAEQVRVTITRLNCIACHQRDDLGGVTRERNVYFTGSEESLGEQGRMPPPLTGVGAKLKEEWLRQVVCNGASARPSLHTRMPKFGAVNTEPLVTWMKQLDTLPPAPVERVPNSARPQNIGRDLVGVKGLNCIACHSFRGRSAAIRGPELTTLAERLEENWFHHFLAHPQRFAALTVMPSYWPDGKSPLPDVLGGDPRRQRDAIWQYLAQGPEAREPEGLVLAALVIEVRDEAVIVRRAFPGIGKRGLGVGYPGGINLAFDSSQMRLASLWSGGFIEASGLWRGQGSGQARLLGKDPVQFPPGPAFAVLPTPATAWPEPDTSPRPSPLVFKGYSLDAQQRPTLRYAMEGFIVEDFFHERRDDAGRVFLERTLRFPSARPSDLHFRVAREKTIEPHAGNLFAVGTKLLVRLPAEPLLRAAGDAKELILPVHGEELKIEYHLTSKP</sequence>
<dbReference type="InterPro" id="IPR036909">
    <property type="entry name" value="Cyt_c-like_dom_sf"/>
</dbReference>
<dbReference type="GO" id="GO:0009055">
    <property type="term" value="F:electron transfer activity"/>
    <property type="evidence" value="ECO:0007669"/>
    <property type="project" value="InterPro"/>
</dbReference>
<reference evidence="7 8" key="1">
    <citation type="submission" date="2018-06" db="EMBL/GenBank/DDBJ databases">
        <title>Genomic Encyclopedia of Type Strains, Phase IV (KMG-IV): sequencing the most valuable type-strain genomes for metagenomic binning, comparative biology and taxonomic classification.</title>
        <authorList>
            <person name="Goeker M."/>
        </authorList>
    </citation>
    <scope>NUCLEOTIDE SEQUENCE [LARGE SCALE GENOMIC DNA]</scope>
    <source>
        <strain evidence="7 8">DSM 25532</strain>
    </source>
</reference>
<keyword evidence="1 4" id="KW-0349">Heme</keyword>
<feature type="domain" description="Cytochrome c" evidence="6">
    <location>
        <begin position="132"/>
        <end position="211"/>
    </location>
</feature>
<dbReference type="Pfam" id="PF00034">
    <property type="entry name" value="Cytochrom_C"/>
    <property type="match status" value="1"/>
</dbReference>
<evidence type="ECO:0000256" key="4">
    <source>
        <dbReference type="PROSITE-ProRule" id="PRU00433"/>
    </source>
</evidence>
<dbReference type="GO" id="GO:0046872">
    <property type="term" value="F:metal ion binding"/>
    <property type="evidence" value="ECO:0007669"/>
    <property type="project" value="UniProtKB-KW"/>
</dbReference>
<dbReference type="PROSITE" id="PS51007">
    <property type="entry name" value="CYTC"/>
    <property type="match status" value="4"/>
</dbReference>
<keyword evidence="3 4" id="KW-0408">Iron</keyword>
<feature type="signal peptide" evidence="5">
    <location>
        <begin position="1"/>
        <end position="19"/>
    </location>
</feature>
<evidence type="ECO:0000256" key="1">
    <source>
        <dbReference type="ARBA" id="ARBA00022617"/>
    </source>
</evidence>
<gene>
    <name evidence="7" type="ORF">DES53_12018</name>
</gene>
<evidence type="ECO:0000256" key="2">
    <source>
        <dbReference type="ARBA" id="ARBA00022723"/>
    </source>
</evidence>
<dbReference type="RefSeq" id="WP_113962200.1">
    <property type="nucleotide sequence ID" value="NZ_QNRR01000020.1"/>
</dbReference>
<dbReference type="OrthoDB" id="175557at2"/>
<accession>A0A366H2Y6</accession>